<dbReference type="Gene3D" id="3.30.2060.10">
    <property type="entry name" value="Penicillin-binding protein 1b domain"/>
    <property type="match status" value="1"/>
</dbReference>
<dbReference type="InterPro" id="IPR047112">
    <property type="entry name" value="RecG/Mfd"/>
</dbReference>
<dbReference type="HAMAP" id="MF_00969">
    <property type="entry name" value="TRCF"/>
    <property type="match status" value="1"/>
</dbReference>
<dbReference type="GO" id="GO:0003678">
    <property type="term" value="F:DNA helicase activity"/>
    <property type="evidence" value="ECO:0007669"/>
    <property type="project" value="TreeGrafter"/>
</dbReference>
<evidence type="ECO:0000259" key="10">
    <source>
        <dbReference type="PROSITE" id="PS51192"/>
    </source>
</evidence>
<comment type="subcellular location">
    <subcellularLocation>
        <location evidence="9">Cytoplasm</location>
    </subcellularLocation>
</comment>
<keyword evidence="6 9" id="KW-0067">ATP-binding</keyword>
<evidence type="ECO:0000256" key="4">
    <source>
        <dbReference type="ARBA" id="ARBA00022801"/>
    </source>
</evidence>
<evidence type="ECO:0000256" key="2">
    <source>
        <dbReference type="ARBA" id="ARBA00022741"/>
    </source>
</evidence>
<dbReference type="PROSITE" id="PS51194">
    <property type="entry name" value="HELICASE_CTER"/>
    <property type="match status" value="1"/>
</dbReference>
<dbReference type="GO" id="GO:0005524">
    <property type="term" value="F:ATP binding"/>
    <property type="evidence" value="ECO:0007669"/>
    <property type="project" value="UniProtKB-UniRule"/>
</dbReference>
<comment type="similarity">
    <text evidence="9">In the C-terminal section; belongs to the helicase family. RecG subfamily.</text>
</comment>
<keyword evidence="4 9" id="KW-0378">Hydrolase</keyword>
<dbReference type="EMBL" id="DRIG01000072">
    <property type="protein sequence ID" value="HEC78814.1"/>
    <property type="molecule type" value="Genomic_DNA"/>
</dbReference>
<dbReference type="InterPro" id="IPR037235">
    <property type="entry name" value="TRCF-like_C_D7"/>
</dbReference>
<accession>A0A9C9EMR4</accession>
<dbReference type="Pfam" id="PF02559">
    <property type="entry name" value="CarD_TRCF_RID"/>
    <property type="match status" value="1"/>
</dbReference>
<dbReference type="Proteomes" id="UP000885826">
    <property type="component" value="Unassembled WGS sequence"/>
</dbReference>
<dbReference type="Pfam" id="PF03461">
    <property type="entry name" value="TRCF"/>
    <property type="match status" value="1"/>
</dbReference>
<name>A0A9C9EMR4_UNCW3</name>
<comment type="caution">
    <text evidence="12">The sequence shown here is derived from an EMBL/GenBank/DDBJ whole genome shotgun (WGS) entry which is preliminary data.</text>
</comment>
<dbReference type="SMART" id="SM00487">
    <property type="entry name" value="DEXDc"/>
    <property type="match status" value="1"/>
</dbReference>
<feature type="domain" description="Helicase ATP-binding" evidence="10">
    <location>
        <begin position="460"/>
        <end position="621"/>
    </location>
</feature>
<dbReference type="InterPro" id="IPR005118">
    <property type="entry name" value="TRCF_C"/>
</dbReference>
<keyword evidence="1 9" id="KW-0963">Cytoplasm</keyword>
<reference evidence="12" key="1">
    <citation type="journal article" date="2020" name="mSystems">
        <title>Genome- and Community-Level Interaction Insights into Carbon Utilization and Element Cycling Functions of Hydrothermarchaeota in Hydrothermal Sediment.</title>
        <authorList>
            <person name="Zhou Z."/>
            <person name="Liu Y."/>
            <person name="Xu W."/>
            <person name="Pan J."/>
            <person name="Luo Z.H."/>
            <person name="Li M."/>
        </authorList>
    </citation>
    <scope>NUCLEOTIDE SEQUENCE</scope>
    <source>
        <strain evidence="12">HyVt-388</strain>
    </source>
</reference>
<evidence type="ECO:0000256" key="3">
    <source>
        <dbReference type="ARBA" id="ARBA00022763"/>
    </source>
</evidence>
<dbReference type="InterPro" id="IPR041471">
    <property type="entry name" value="UvrB_inter"/>
</dbReference>
<keyword evidence="8 9" id="KW-0234">DNA repair</keyword>
<evidence type="ECO:0000256" key="8">
    <source>
        <dbReference type="ARBA" id="ARBA00023204"/>
    </source>
</evidence>
<dbReference type="SMART" id="SM00490">
    <property type="entry name" value="HELICc"/>
    <property type="match status" value="1"/>
</dbReference>
<keyword evidence="2 9" id="KW-0547">Nucleotide-binding</keyword>
<dbReference type="GO" id="GO:0016787">
    <property type="term" value="F:hydrolase activity"/>
    <property type="evidence" value="ECO:0007669"/>
    <property type="project" value="UniProtKB-KW"/>
</dbReference>
<dbReference type="Gene3D" id="2.40.10.170">
    <property type="match status" value="1"/>
</dbReference>
<dbReference type="GO" id="GO:0000716">
    <property type="term" value="P:transcription-coupled nucleotide-excision repair, DNA damage recognition"/>
    <property type="evidence" value="ECO:0007669"/>
    <property type="project" value="UniProtKB-UniRule"/>
</dbReference>
<dbReference type="SUPFAM" id="SSF52540">
    <property type="entry name" value="P-loop containing nucleoside triphosphate hydrolases"/>
    <property type="match status" value="3"/>
</dbReference>
<dbReference type="Pfam" id="PF00270">
    <property type="entry name" value="DEAD"/>
    <property type="match status" value="1"/>
</dbReference>
<dbReference type="Pfam" id="PF00271">
    <property type="entry name" value="Helicase_C"/>
    <property type="match status" value="1"/>
</dbReference>
<dbReference type="GO" id="GO:0003684">
    <property type="term" value="F:damaged DNA binding"/>
    <property type="evidence" value="ECO:0007669"/>
    <property type="project" value="InterPro"/>
</dbReference>
<evidence type="ECO:0000256" key="1">
    <source>
        <dbReference type="ARBA" id="ARBA00022490"/>
    </source>
</evidence>
<dbReference type="AlphaFoldDB" id="A0A9C9EMR4"/>
<proteinExistence type="inferred from homology"/>
<organism evidence="12 13">
    <name type="scientific">candidate division WOR-3 bacterium</name>
    <dbReference type="NCBI Taxonomy" id="2052148"/>
    <lineage>
        <taxon>Bacteria</taxon>
        <taxon>Bacteria division WOR-3</taxon>
    </lineage>
</organism>
<dbReference type="GO" id="GO:0006355">
    <property type="term" value="P:regulation of DNA-templated transcription"/>
    <property type="evidence" value="ECO:0007669"/>
    <property type="project" value="UniProtKB-UniRule"/>
</dbReference>
<dbReference type="Gene3D" id="3.40.50.300">
    <property type="entry name" value="P-loop containing nucleotide triphosphate hydrolases"/>
    <property type="match status" value="2"/>
</dbReference>
<dbReference type="SUPFAM" id="SSF141259">
    <property type="entry name" value="CarD-like"/>
    <property type="match status" value="1"/>
</dbReference>
<dbReference type="InterPro" id="IPR001650">
    <property type="entry name" value="Helicase_C-like"/>
</dbReference>
<dbReference type="SMART" id="SM01058">
    <property type="entry name" value="CarD_TRCF"/>
    <property type="match status" value="1"/>
</dbReference>
<evidence type="ECO:0000313" key="12">
    <source>
        <dbReference type="EMBL" id="HEC78814.1"/>
    </source>
</evidence>
<dbReference type="CDD" id="cd17991">
    <property type="entry name" value="DEXHc_TRCF"/>
    <property type="match status" value="1"/>
</dbReference>
<dbReference type="PANTHER" id="PTHR47964">
    <property type="entry name" value="ATP-DEPENDENT DNA HELICASE HOMOLOG RECG, CHLOROPLASTIC"/>
    <property type="match status" value="1"/>
</dbReference>
<dbReference type="Gene3D" id="3.90.1150.50">
    <property type="entry name" value="Transcription-repair-coupling factor, D7 domain"/>
    <property type="match status" value="1"/>
</dbReference>
<dbReference type="SUPFAM" id="SSF143517">
    <property type="entry name" value="TRCF domain-like"/>
    <property type="match status" value="1"/>
</dbReference>
<dbReference type="EC" id="3.6.4.-" evidence="9"/>
<dbReference type="InterPro" id="IPR011545">
    <property type="entry name" value="DEAD/DEAH_box_helicase_dom"/>
</dbReference>
<dbReference type="NCBIfam" id="TIGR00580">
    <property type="entry name" value="mfd"/>
    <property type="match status" value="1"/>
</dbReference>
<sequence>MPVFDIFNIKNIIDELASKKFVTVSGLCGSADTLLVLHLIEHLPQVLLVTTSLKLDRYLGELKSSFNDTEVINEESPFYIPAKILITTKEFLAQPLFKKEKVRLMKNKEIEIEALLRKLDRTGYKREEIVEDEYEYALRGGILDVFEPGNTPVRIELYGDRIFSIRKFHTQSQRSYEELEKFTLKLVRRETKKPLGEFLCKDAVVISEEQTGLSSPHIIITTDGEIRYNFEPAPKYFGDLKRLKQEISEQKHRFIFLAPYPSLIEKLKSIFGEIEAYNIFLQEGFEDKNNRLIFLTESELFGTIKRKKQPFRGLFIDDLIGLKPGDYVVHSDYGIGRFQGLTFVEVDDRKVECLRLDYAGKDRVYLPVEKFNLLERYVSTKETAPKLSRLGSDVWLKAKKKVKKATERLAIELLHLYTVRSREKGFSFSPDTLEMRELAASFPYEETEDQQKAIDDVTNDMESEEPAERLICGDVGYGKTEIALRAAFKAALDGKQTLLLCPTTLLAFQHYNTFKKRLENFPVNVEMVSRFRTKKELKKILESIGSGKIDIVIGTHRLLQPDVRFKDLGLLIVDEEQRFGVVQKEKIKKLKPGIDTFYLSATPIPRTLYMALTGLKKISTIHTPPPGRKEIITKIIYYDEEELKKLIRFEIERGGQVFFIHNRIQTIETVKSRLLKILPELKICLLHGQMREDLSARRMIDFINGEYDLLLSTAIVESGLDMPRVNTIIVDNAHKFGLADLHQLRGRVGRGGVQAYAYFIIPHTHRMTEQAHKRLSALASYTSLGSGFRLALRDMEIRGVGNLLGKEQSGHINAIGYHLYIKILSEAINEVRGKKVVYEPVLDLRLDAYFPGDYIESAYERTALYKRLLNVESYFELKSIKEEIVDRFGRYPEEVKNLFLLSKTRLKAKELGAAEVVRQGKEFVFYKEGKIIRKTSIS</sequence>
<evidence type="ECO:0000256" key="5">
    <source>
        <dbReference type="ARBA" id="ARBA00022806"/>
    </source>
</evidence>
<keyword evidence="7 9" id="KW-0238">DNA-binding</keyword>
<comment type="similarity">
    <text evidence="9">In the N-terminal section; belongs to the UvrB family.</text>
</comment>
<gene>
    <name evidence="9 12" type="primary">mfd</name>
    <name evidence="12" type="ORF">ENI34_06690</name>
</gene>
<evidence type="ECO:0000256" key="9">
    <source>
        <dbReference type="HAMAP-Rule" id="MF_00969"/>
    </source>
</evidence>
<protein>
    <recommendedName>
        <fullName evidence="9">Transcription-repair-coupling factor</fullName>
        <shortName evidence="9">TRCF</shortName>
        <ecNumber evidence="9">3.6.4.-</ecNumber>
    </recommendedName>
</protein>
<feature type="domain" description="Helicase C-terminal" evidence="11">
    <location>
        <begin position="631"/>
        <end position="796"/>
    </location>
</feature>
<dbReference type="Pfam" id="PF17757">
    <property type="entry name" value="UvrB_inter"/>
    <property type="match status" value="1"/>
</dbReference>
<dbReference type="InterPro" id="IPR004576">
    <property type="entry name" value="Mfd"/>
</dbReference>
<dbReference type="SMART" id="SM00982">
    <property type="entry name" value="TRCF"/>
    <property type="match status" value="1"/>
</dbReference>
<dbReference type="InterPro" id="IPR027417">
    <property type="entry name" value="P-loop_NTPase"/>
</dbReference>
<dbReference type="InterPro" id="IPR014001">
    <property type="entry name" value="Helicase_ATP-bd"/>
</dbReference>
<keyword evidence="3 9" id="KW-0227">DNA damage</keyword>
<evidence type="ECO:0000256" key="6">
    <source>
        <dbReference type="ARBA" id="ARBA00022840"/>
    </source>
</evidence>
<evidence type="ECO:0000313" key="13">
    <source>
        <dbReference type="Proteomes" id="UP000885826"/>
    </source>
</evidence>
<evidence type="ECO:0000256" key="7">
    <source>
        <dbReference type="ARBA" id="ARBA00023125"/>
    </source>
</evidence>
<dbReference type="InterPro" id="IPR003711">
    <property type="entry name" value="CarD-like/TRCF_RID"/>
</dbReference>
<keyword evidence="5" id="KW-0347">Helicase</keyword>
<dbReference type="PROSITE" id="PS51192">
    <property type="entry name" value="HELICASE_ATP_BIND_1"/>
    <property type="match status" value="1"/>
</dbReference>
<dbReference type="InterPro" id="IPR036101">
    <property type="entry name" value="CarD-like/TRCF_RID_sf"/>
</dbReference>
<dbReference type="PANTHER" id="PTHR47964:SF1">
    <property type="entry name" value="ATP-DEPENDENT DNA HELICASE HOMOLOG RECG, CHLOROPLASTIC"/>
    <property type="match status" value="1"/>
</dbReference>
<comment type="function">
    <text evidence="9">Couples transcription and DNA repair by recognizing RNA polymerase (RNAP) stalled at DNA lesions. Mediates ATP-dependent release of RNAP and its truncated transcript from the DNA, and recruitment of nucleotide excision repair machinery to the damaged site.</text>
</comment>
<dbReference type="GO" id="GO:0005737">
    <property type="term" value="C:cytoplasm"/>
    <property type="evidence" value="ECO:0007669"/>
    <property type="project" value="UniProtKB-SubCell"/>
</dbReference>
<evidence type="ECO:0000259" key="11">
    <source>
        <dbReference type="PROSITE" id="PS51194"/>
    </source>
</evidence>